<reference evidence="3 4" key="1">
    <citation type="submission" date="2023-03" db="EMBL/GenBank/DDBJ databases">
        <title>Novosphingobium cyanobacteriorum sp. nov., isolated from a eutrophic reservoir during the Microcystis bloom period.</title>
        <authorList>
            <person name="Kang M."/>
            <person name="Le V."/>
            <person name="Ko S.-R."/>
            <person name="Lee S.-A."/>
            <person name="Ahn C.-Y."/>
        </authorList>
    </citation>
    <scope>NUCLEOTIDE SEQUENCE [LARGE SCALE GENOMIC DNA]</scope>
    <source>
        <strain evidence="3 4">HBC54</strain>
    </source>
</reference>
<gene>
    <name evidence="3" type="ORF">POM99_20510</name>
</gene>
<organism evidence="3 4">
    <name type="scientific">Novosphingobium cyanobacteriorum</name>
    <dbReference type="NCBI Taxonomy" id="3024215"/>
    <lineage>
        <taxon>Bacteria</taxon>
        <taxon>Pseudomonadati</taxon>
        <taxon>Pseudomonadota</taxon>
        <taxon>Alphaproteobacteria</taxon>
        <taxon>Sphingomonadales</taxon>
        <taxon>Sphingomonadaceae</taxon>
        <taxon>Novosphingobium</taxon>
    </lineage>
</organism>
<dbReference type="Gene3D" id="3.90.226.10">
    <property type="entry name" value="2-enoyl-CoA Hydratase, Chain A, domain 1"/>
    <property type="match status" value="1"/>
</dbReference>
<dbReference type="InterPro" id="IPR014748">
    <property type="entry name" value="Enoyl-CoA_hydra_C"/>
</dbReference>
<dbReference type="PROSITE" id="PS00166">
    <property type="entry name" value="ENOYL_COA_HYDRATASE"/>
    <property type="match status" value="1"/>
</dbReference>
<dbReference type="Pfam" id="PF00378">
    <property type="entry name" value="ECH_1"/>
    <property type="match status" value="1"/>
</dbReference>
<dbReference type="NCBIfam" id="NF005700">
    <property type="entry name" value="PRK07511.1"/>
    <property type="match status" value="1"/>
</dbReference>
<dbReference type="Gene3D" id="1.10.12.10">
    <property type="entry name" value="Lyase 2-enoyl-coa Hydratase, Chain A, domain 2"/>
    <property type="match status" value="1"/>
</dbReference>
<sequence length="269" mass="28123">MTTAPPSDARLIVERRDDVLLLTLSNPSMRNALHPDIYATGTTALLAASDDPTLGAVVLTGAGEHFCAGGNLNRLAANRSRPPAQQRDSIERFHRWVLALRRCPLPVIAAVEGNAAGAGFSLALACDLIVAAESAQFTMAYVKVGLSPDGGGSAFAGRLLPRQLAAELLLTGAPVNSRRLHALGVVNRIAADGTALDEALALAQSLARGPRAAHGRIKGLLDAAGLHPLERQLDLEADNFVDSLFGPEAAEGIGAFHAKRPPDFPRSTS</sequence>
<dbReference type="CDD" id="cd06558">
    <property type="entry name" value="crotonase-like"/>
    <property type="match status" value="1"/>
</dbReference>
<dbReference type="PANTHER" id="PTHR43459">
    <property type="entry name" value="ENOYL-COA HYDRATASE"/>
    <property type="match status" value="1"/>
</dbReference>
<evidence type="ECO:0000313" key="4">
    <source>
        <dbReference type="Proteomes" id="UP001222770"/>
    </source>
</evidence>
<dbReference type="InterPro" id="IPR029045">
    <property type="entry name" value="ClpP/crotonase-like_dom_sf"/>
</dbReference>
<dbReference type="SUPFAM" id="SSF52096">
    <property type="entry name" value="ClpP/crotonase"/>
    <property type="match status" value="1"/>
</dbReference>
<dbReference type="Proteomes" id="UP001222770">
    <property type="component" value="Unassembled WGS sequence"/>
</dbReference>
<comment type="similarity">
    <text evidence="1 2">Belongs to the enoyl-CoA hydratase/isomerase family.</text>
</comment>
<dbReference type="PANTHER" id="PTHR43459:SF1">
    <property type="entry name" value="EG:BACN32G11.4 PROTEIN"/>
    <property type="match status" value="1"/>
</dbReference>
<dbReference type="EMBL" id="JAROCY010000032">
    <property type="protein sequence ID" value="MDF8335597.1"/>
    <property type="molecule type" value="Genomic_DNA"/>
</dbReference>
<evidence type="ECO:0000313" key="3">
    <source>
        <dbReference type="EMBL" id="MDF8335597.1"/>
    </source>
</evidence>
<name>A0ABT6CSA3_9SPHN</name>
<evidence type="ECO:0000256" key="2">
    <source>
        <dbReference type="RuleBase" id="RU003707"/>
    </source>
</evidence>
<dbReference type="InterPro" id="IPR001753">
    <property type="entry name" value="Enoyl-CoA_hydra/iso"/>
</dbReference>
<keyword evidence="4" id="KW-1185">Reference proteome</keyword>
<comment type="caution">
    <text evidence="3">The sequence shown here is derived from an EMBL/GenBank/DDBJ whole genome shotgun (WGS) entry which is preliminary data.</text>
</comment>
<protein>
    <submittedName>
        <fullName evidence="3">Enoyl-CoA hydratase</fullName>
    </submittedName>
</protein>
<dbReference type="NCBIfam" id="NF046063">
    <property type="entry name" value="oxepin_alt"/>
    <property type="match status" value="1"/>
</dbReference>
<dbReference type="InterPro" id="IPR018376">
    <property type="entry name" value="Enoyl-CoA_hyd/isom_CS"/>
</dbReference>
<proteinExistence type="inferred from homology"/>
<dbReference type="RefSeq" id="WP_277280556.1">
    <property type="nucleotide sequence ID" value="NZ_JAROCY010000032.1"/>
</dbReference>
<evidence type="ECO:0000256" key="1">
    <source>
        <dbReference type="ARBA" id="ARBA00005254"/>
    </source>
</evidence>
<accession>A0ABT6CSA3</accession>